<evidence type="ECO:0000313" key="10">
    <source>
        <dbReference type="Proteomes" id="UP000769766"/>
    </source>
</evidence>
<dbReference type="InterPro" id="IPR007159">
    <property type="entry name" value="SpoVT-AbrB_dom"/>
</dbReference>
<evidence type="ECO:0000256" key="5">
    <source>
        <dbReference type="ARBA" id="ARBA00023125"/>
    </source>
</evidence>
<dbReference type="GO" id="GO:0005737">
    <property type="term" value="C:cytoplasm"/>
    <property type="evidence" value="ECO:0007669"/>
    <property type="project" value="UniProtKB-UniRule"/>
</dbReference>
<dbReference type="PANTHER" id="PTHR34701:SF1">
    <property type="entry name" value="TRANSCRIPTIONAL REGULATOR MRAZ"/>
    <property type="match status" value="1"/>
</dbReference>
<keyword evidence="2 7" id="KW-0963">Cytoplasm</keyword>
<keyword evidence="5 7" id="KW-0238">DNA-binding</keyword>
<dbReference type="GO" id="GO:0000976">
    <property type="term" value="F:transcription cis-regulatory region binding"/>
    <property type="evidence" value="ECO:0007669"/>
    <property type="project" value="TreeGrafter"/>
</dbReference>
<dbReference type="InterPro" id="IPR038619">
    <property type="entry name" value="MraZ_sf"/>
</dbReference>
<dbReference type="GO" id="GO:0003700">
    <property type="term" value="F:DNA-binding transcription factor activity"/>
    <property type="evidence" value="ECO:0007669"/>
    <property type="project" value="UniProtKB-UniRule"/>
</dbReference>
<dbReference type="PANTHER" id="PTHR34701">
    <property type="entry name" value="TRANSCRIPTIONAL REGULATOR MRAZ"/>
    <property type="match status" value="1"/>
</dbReference>
<comment type="caution">
    <text evidence="9">The sequence shown here is derived from an EMBL/GenBank/DDBJ whole genome shotgun (WGS) entry which is preliminary data.</text>
</comment>
<dbReference type="InterPro" id="IPR020603">
    <property type="entry name" value="MraZ_dom"/>
</dbReference>
<dbReference type="PROSITE" id="PS51740">
    <property type="entry name" value="SPOVT_ABRB"/>
    <property type="match status" value="1"/>
</dbReference>
<dbReference type="Pfam" id="PF02381">
    <property type="entry name" value="MraZ"/>
    <property type="match status" value="1"/>
</dbReference>
<evidence type="ECO:0000256" key="3">
    <source>
        <dbReference type="ARBA" id="ARBA00022737"/>
    </source>
</evidence>
<dbReference type="InterPro" id="IPR035644">
    <property type="entry name" value="MraZ_C"/>
</dbReference>
<dbReference type="GO" id="GO:2000143">
    <property type="term" value="P:negative regulation of DNA-templated transcription initiation"/>
    <property type="evidence" value="ECO:0007669"/>
    <property type="project" value="TreeGrafter"/>
</dbReference>
<dbReference type="CDD" id="cd16321">
    <property type="entry name" value="MraZ_C"/>
    <property type="match status" value="1"/>
</dbReference>
<dbReference type="HAMAP" id="MF_01008">
    <property type="entry name" value="MraZ"/>
    <property type="match status" value="1"/>
</dbReference>
<name>A0A932CN07_UNCTE</name>
<accession>A0A932CN07</accession>
<evidence type="ECO:0000256" key="1">
    <source>
        <dbReference type="ARBA" id="ARBA00013860"/>
    </source>
</evidence>
<comment type="subcellular location">
    <subcellularLocation>
        <location evidence="7">Cytoplasm</location>
        <location evidence="7">Nucleoid</location>
    </subcellularLocation>
</comment>
<evidence type="ECO:0000256" key="7">
    <source>
        <dbReference type="HAMAP-Rule" id="MF_01008"/>
    </source>
</evidence>
<organism evidence="9 10">
    <name type="scientific">Tectimicrobiota bacterium</name>
    <dbReference type="NCBI Taxonomy" id="2528274"/>
    <lineage>
        <taxon>Bacteria</taxon>
        <taxon>Pseudomonadati</taxon>
        <taxon>Nitrospinota/Tectimicrobiota group</taxon>
        <taxon>Candidatus Tectimicrobiota</taxon>
    </lineage>
</organism>
<proteinExistence type="inferred from homology"/>
<comment type="similarity">
    <text evidence="7">Belongs to the MraZ family.</text>
</comment>
<evidence type="ECO:0000313" key="9">
    <source>
        <dbReference type="EMBL" id="MBI2876393.1"/>
    </source>
</evidence>
<reference evidence="9" key="1">
    <citation type="submission" date="2020-07" db="EMBL/GenBank/DDBJ databases">
        <title>Huge and variable diversity of episymbiotic CPR bacteria and DPANN archaea in groundwater ecosystems.</title>
        <authorList>
            <person name="He C.Y."/>
            <person name="Keren R."/>
            <person name="Whittaker M."/>
            <person name="Farag I.F."/>
            <person name="Doudna J."/>
            <person name="Cate J.H.D."/>
            <person name="Banfield J.F."/>
        </authorList>
    </citation>
    <scope>NUCLEOTIDE SEQUENCE</scope>
    <source>
        <strain evidence="9">NC_groundwater_672_Ag_B-0.1um_62_36</strain>
    </source>
</reference>
<dbReference type="AlphaFoldDB" id="A0A932CN07"/>
<evidence type="ECO:0000256" key="4">
    <source>
        <dbReference type="ARBA" id="ARBA00023015"/>
    </source>
</evidence>
<comment type="subunit">
    <text evidence="7">Forms oligomers.</text>
</comment>
<keyword evidence="6 7" id="KW-0804">Transcription</keyword>
<protein>
    <recommendedName>
        <fullName evidence="1 7">Transcriptional regulator MraZ</fullName>
    </recommendedName>
</protein>
<dbReference type="SUPFAM" id="SSF89447">
    <property type="entry name" value="AbrB/MazE/MraZ-like"/>
    <property type="match status" value="1"/>
</dbReference>
<evidence type="ECO:0000256" key="2">
    <source>
        <dbReference type="ARBA" id="ARBA00022490"/>
    </source>
</evidence>
<evidence type="ECO:0000256" key="6">
    <source>
        <dbReference type="ARBA" id="ARBA00023163"/>
    </source>
</evidence>
<dbReference type="InterPro" id="IPR003444">
    <property type="entry name" value="MraZ"/>
</dbReference>
<feature type="domain" description="SpoVT-AbrB" evidence="8">
    <location>
        <begin position="26"/>
        <end position="69"/>
    </location>
</feature>
<sequence length="92" mass="10687">MEERVDTLSSSDPAQDDYITYFFSLANECPIDNQGRILIPPKLRQHAKIDKEVILAGARNKITLWNRPTWEEFESDMERRPEIRGVIHGLGF</sequence>
<dbReference type="Proteomes" id="UP000769766">
    <property type="component" value="Unassembled WGS sequence"/>
</dbReference>
<keyword evidence="4 7" id="KW-0805">Transcription regulation</keyword>
<evidence type="ECO:0000259" key="8">
    <source>
        <dbReference type="PROSITE" id="PS51740"/>
    </source>
</evidence>
<dbReference type="Gene3D" id="3.40.1550.20">
    <property type="entry name" value="Transcriptional regulator MraZ domain"/>
    <property type="match status" value="1"/>
</dbReference>
<dbReference type="EMBL" id="JACPRF010000180">
    <property type="protein sequence ID" value="MBI2876393.1"/>
    <property type="molecule type" value="Genomic_DNA"/>
</dbReference>
<gene>
    <name evidence="7" type="primary">mraZ</name>
    <name evidence="9" type="ORF">HYY20_05890</name>
</gene>
<dbReference type="InterPro" id="IPR037914">
    <property type="entry name" value="SpoVT-AbrB_sf"/>
</dbReference>
<dbReference type="GO" id="GO:0009295">
    <property type="term" value="C:nucleoid"/>
    <property type="evidence" value="ECO:0007669"/>
    <property type="project" value="UniProtKB-SubCell"/>
</dbReference>
<keyword evidence="3" id="KW-0677">Repeat</keyword>